<dbReference type="AlphaFoldDB" id="A0A5R9KDS6"/>
<proteinExistence type="predicted"/>
<dbReference type="Proteomes" id="UP000309788">
    <property type="component" value="Unassembled WGS sequence"/>
</dbReference>
<dbReference type="RefSeq" id="WP_138280907.1">
    <property type="nucleotide sequence ID" value="NZ_BMGE01000002.1"/>
</dbReference>
<accession>A0A5R9KDS6</accession>
<organism evidence="1 2">
    <name type="scientific">Dyadobacter sediminis</name>
    <dbReference type="NCBI Taxonomy" id="1493691"/>
    <lineage>
        <taxon>Bacteria</taxon>
        <taxon>Pseudomonadati</taxon>
        <taxon>Bacteroidota</taxon>
        <taxon>Cytophagia</taxon>
        <taxon>Cytophagales</taxon>
        <taxon>Spirosomataceae</taxon>
        <taxon>Dyadobacter</taxon>
    </lineage>
</organism>
<reference evidence="1 2" key="1">
    <citation type="submission" date="2019-05" db="EMBL/GenBank/DDBJ databases">
        <authorList>
            <person name="Qu J.-H."/>
        </authorList>
    </citation>
    <scope>NUCLEOTIDE SEQUENCE [LARGE SCALE GENOMIC DNA]</scope>
    <source>
        <strain evidence="1 2">Z12</strain>
    </source>
</reference>
<evidence type="ECO:0000313" key="2">
    <source>
        <dbReference type="Proteomes" id="UP000309788"/>
    </source>
</evidence>
<dbReference type="EMBL" id="VCEI01000021">
    <property type="protein sequence ID" value="TLU94279.1"/>
    <property type="molecule type" value="Genomic_DNA"/>
</dbReference>
<gene>
    <name evidence="1" type="ORF">FEM55_08485</name>
</gene>
<name>A0A5R9KDS6_9BACT</name>
<protein>
    <submittedName>
        <fullName evidence="1">Uncharacterized protein</fullName>
    </submittedName>
</protein>
<evidence type="ECO:0000313" key="1">
    <source>
        <dbReference type="EMBL" id="TLU94279.1"/>
    </source>
</evidence>
<dbReference type="OrthoDB" id="934295at2"/>
<sequence length="347" mass="36239">MKKNTITLLAYGLALMFMTTNCKDDKKPDPLAPSTDLVDAINKIELADVSLVAPQPVVVVESKIETSPQAAAVNNGIREMVTSGVVPESVRTAGSVISTALSAEERNAVRSVTPEMLAALEKGGDLPDNLKAIQTKAAANASLSAYFTKVTYPTVQGVVIKGQRTNGGSPEVADSYEGVLVSDVCLAAAEAEYQKVKAKLDASRTTQLSGVATQFASDIALLPPAEASCLSALPTKYDALRTSERETFNNTNSLLDQNQGSMDPELYAQLKTQVYIAYIQNITSLNSLQEADTLACTAKTTAGTASAEAARDANTLAVENAYTTAITAAGAARAALAQSCHNQGGGQ</sequence>
<comment type="caution">
    <text evidence="1">The sequence shown here is derived from an EMBL/GenBank/DDBJ whole genome shotgun (WGS) entry which is preliminary data.</text>
</comment>
<keyword evidence="2" id="KW-1185">Reference proteome</keyword>